<dbReference type="Proteomes" id="UP000192582">
    <property type="component" value="Unassembled WGS sequence"/>
</dbReference>
<organism evidence="2 3">
    <name type="scientific">Deinococcus hopiensis KR-140</name>
    <dbReference type="NCBI Taxonomy" id="695939"/>
    <lineage>
        <taxon>Bacteria</taxon>
        <taxon>Thermotogati</taxon>
        <taxon>Deinococcota</taxon>
        <taxon>Deinococci</taxon>
        <taxon>Deinococcales</taxon>
        <taxon>Deinococcaceae</taxon>
        <taxon>Deinococcus</taxon>
    </lineage>
</organism>
<evidence type="ECO:0000256" key="1">
    <source>
        <dbReference type="SAM" id="MobiDB-lite"/>
    </source>
</evidence>
<sequence length="118" mass="13192">MRRQPRLLPEHPNQLKWAQPSHAGQRLQGHFLGGMGFEESPPRGLPPAPVRSLRATGDRRTSPGRLTPSSYLLTSLRVVERWCCLKVAVRDVELLPSVKDLDIHRALPALLAIASFPF</sequence>
<dbReference type="AlphaFoldDB" id="A0A1W1VWA1"/>
<keyword evidence="3" id="KW-1185">Reference proteome</keyword>
<proteinExistence type="predicted"/>
<accession>A0A1W1VWA1</accession>
<gene>
    <name evidence="2" type="ORF">SAMN00790413_06106</name>
</gene>
<evidence type="ECO:0000313" key="3">
    <source>
        <dbReference type="Proteomes" id="UP000192582"/>
    </source>
</evidence>
<protein>
    <submittedName>
        <fullName evidence="2">Uncharacterized protein</fullName>
    </submittedName>
</protein>
<reference evidence="2 3" key="1">
    <citation type="submission" date="2017-04" db="EMBL/GenBank/DDBJ databases">
        <authorList>
            <person name="Afonso C.L."/>
            <person name="Miller P.J."/>
            <person name="Scott M.A."/>
            <person name="Spackman E."/>
            <person name="Goraichik I."/>
            <person name="Dimitrov K.M."/>
            <person name="Suarez D.L."/>
            <person name="Swayne D.E."/>
        </authorList>
    </citation>
    <scope>NUCLEOTIDE SEQUENCE [LARGE SCALE GENOMIC DNA]</scope>
    <source>
        <strain evidence="2 3">KR-140</strain>
    </source>
</reference>
<dbReference type="EMBL" id="FWWU01000011">
    <property type="protein sequence ID" value="SMB97649.1"/>
    <property type="molecule type" value="Genomic_DNA"/>
</dbReference>
<feature type="region of interest" description="Disordered" evidence="1">
    <location>
        <begin position="29"/>
        <end position="66"/>
    </location>
</feature>
<feature type="region of interest" description="Disordered" evidence="1">
    <location>
        <begin position="1"/>
        <end position="20"/>
    </location>
</feature>
<name>A0A1W1VWA1_9DEIO</name>
<evidence type="ECO:0000313" key="2">
    <source>
        <dbReference type="EMBL" id="SMB97649.1"/>
    </source>
</evidence>